<evidence type="ECO:0000313" key="1">
    <source>
        <dbReference type="EMBL" id="SNR95874.1"/>
    </source>
</evidence>
<sequence length="50" mass="5915">MPDMAKVREFLEVMNRIAIYLDDDEISDIGLILLRATKRMEKETKESEKE</sequence>
<name>A0A239ALD1_9FIRM</name>
<protein>
    <submittedName>
        <fullName evidence="1">Uncharacterized protein</fullName>
    </submittedName>
</protein>
<dbReference type="EMBL" id="FZOJ01000002">
    <property type="protein sequence ID" value="SNR95874.1"/>
    <property type="molecule type" value="Genomic_DNA"/>
</dbReference>
<dbReference type="RefSeq" id="WP_176431153.1">
    <property type="nucleotide sequence ID" value="NZ_FZOJ01000002.1"/>
</dbReference>
<reference evidence="1 2" key="1">
    <citation type="submission" date="2017-06" db="EMBL/GenBank/DDBJ databases">
        <authorList>
            <person name="Kim H.J."/>
            <person name="Triplett B.A."/>
        </authorList>
    </citation>
    <scope>NUCLEOTIDE SEQUENCE [LARGE SCALE GENOMIC DNA]</scope>
    <source>
        <strain evidence="1 2">SCA</strain>
    </source>
</reference>
<gene>
    <name evidence="1" type="ORF">SAMN05446037_100293</name>
</gene>
<dbReference type="Proteomes" id="UP000198304">
    <property type="component" value="Unassembled WGS sequence"/>
</dbReference>
<proteinExistence type="predicted"/>
<evidence type="ECO:0000313" key="2">
    <source>
        <dbReference type="Proteomes" id="UP000198304"/>
    </source>
</evidence>
<accession>A0A239ALD1</accession>
<dbReference type="AlphaFoldDB" id="A0A239ALD1"/>
<keyword evidence="2" id="KW-1185">Reference proteome</keyword>
<organism evidence="1 2">
    <name type="scientific">Anaerovirgula multivorans</name>
    <dbReference type="NCBI Taxonomy" id="312168"/>
    <lineage>
        <taxon>Bacteria</taxon>
        <taxon>Bacillati</taxon>
        <taxon>Bacillota</taxon>
        <taxon>Clostridia</taxon>
        <taxon>Peptostreptococcales</taxon>
        <taxon>Natronincolaceae</taxon>
        <taxon>Anaerovirgula</taxon>
    </lineage>
</organism>